<keyword evidence="5" id="KW-1185">Reference proteome</keyword>
<feature type="transmembrane region" description="Helical" evidence="1">
    <location>
        <begin position="333"/>
        <end position="351"/>
    </location>
</feature>
<dbReference type="EMBL" id="OW659477">
    <property type="protein sequence ID" value="CAH2761649.1"/>
    <property type="molecule type" value="Genomic_DNA"/>
</dbReference>
<dbReference type="InterPro" id="IPR001279">
    <property type="entry name" value="Metallo-B-lactamas"/>
</dbReference>
<organism evidence="4 6">
    <name type="scientific">Erysipelothrix amsterdamensis</name>
    <dbReference type="NCBI Taxonomy" id="2929157"/>
    <lineage>
        <taxon>Bacteria</taxon>
        <taxon>Bacillati</taxon>
        <taxon>Bacillota</taxon>
        <taxon>Erysipelotrichia</taxon>
        <taxon>Erysipelotrichales</taxon>
        <taxon>Erysipelotrichaceae</taxon>
        <taxon>Erysipelothrix</taxon>
    </lineage>
</organism>
<evidence type="ECO:0000259" key="2">
    <source>
        <dbReference type="Pfam" id="PF00753"/>
    </source>
</evidence>
<evidence type="ECO:0000313" key="3">
    <source>
        <dbReference type="EMBL" id="CAH2761648.1"/>
    </source>
</evidence>
<dbReference type="Proteomes" id="UP001154095">
    <property type="component" value="Chromosome"/>
</dbReference>
<dbReference type="InterPro" id="IPR036866">
    <property type="entry name" value="RibonucZ/Hydroxyglut_hydro"/>
</dbReference>
<keyword evidence="1" id="KW-0472">Membrane</keyword>
<name>A0AAU9VGC7_9FIRM</name>
<dbReference type="SUPFAM" id="SSF56281">
    <property type="entry name" value="Metallo-hydrolase/oxidoreductase"/>
    <property type="match status" value="1"/>
</dbReference>
<dbReference type="Gene3D" id="3.60.15.10">
    <property type="entry name" value="Ribonuclease Z/Hydroxyacylglutathione hydrolase-like"/>
    <property type="match status" value="1"/>
</dbReference>
<keyword evidence="1" id="KW-1133">Transmembrane helix</keyword>
<dbReference type="InterPro" id="IPR052159">
    <property type="entry name" value="Competence_DNA_uptake"/>
</dbReference>
<feature type="transmembrane region" description="Helical" evidence="1">
    <location>
        <begin position="305"/>
        <end position="321"/>
    </location>
</feature>
<feature type="transmembrane region" description="Helical" evidence="1">
    <location>
        <begin position="266"/>
        <end position="285"/>
    </location>
</feature>
<gene>
    <name evidence="4" type="primary">comEC</name>
    <name evidence="4" type="ORF">ERYAMS2_00814</name>
    <name evidence="3" type="ORF">ERYAMS_00520</name>
</gene>
<evidence type="ECO:0000313" key="4">
    <source>
        <dbReference type="EMBL" id="CAH2761649.1"/>
    </source>
</evidence>
<feature type="transmembrane region" description="Helical" evidence="1">
    <location>
        <begin position="39"/>
        <end position="62"/>
    </location>
</feature>
<feature type="domain" description="Metallo-beta-lactamase" evidence="2">
    <location>
        <begin position="352"/>
        <end position="425"/>
    </location>
</feature>
<proteinExistence type="predicted"/>
<dbReference type="Pfam" id="PF00753">
    <property type="entry name" value="Lactamase_B"/>
    <property type="match status" value="1"/>
</dbReference>
<reference evidence="4" key="1">
    <citation type="submission" date="2022-04" db="EMBL/GenBank/DDBJ databases">
        <authorList>
            <person name="Forde T."/>
        </authorList>
    </citation>
    <scope>NUCLEOTIDE SEQUENCE</scope>
    <source>
        <strain evidence="4">A18Y016a</strain>
        <strain evidence="3">A18Y020d</strain>
    </source>
</reference>
<dbReference type="RefSeq" id="WP_254007392.1">
    <property type="nucleotide sequence ID" value="NZ_OW659477.1"/>
</dbReference>
<feature type="transmembrane region" description="Helical" evidence="1">
    <location>
        <begin position="16"/>
        <end position="32"/>
    </location>
</feature>
<evidence type="ECO:0000256" key="1">
    <source>
        <dbReference type="SAM" id="Phobius"/>
    </source>
</evidence>
<keyword evidence="1" id="KW-0812">Transmembrane</keyword>
<evidence type="ECO:0000313" key="6">
    <source>
        <dbReference type="Proteomes" id="UP001154111"/>
    </source>
</evidence>
<accession>A0AAU9VGC7</accession>
<dbReference type="Proteomes" id="UP001154111">
    <property type="component" value="Chromosome"/>
</dbReference>
<protein>
    <submittedName>
        <fullName evidence="4">MBL fold metallo-hydrolase</fullName>
    </submittedName>
</protein>
<dbReference type="InterPro" id="IPR035681">
    <property type="entry name" value="ComA-like_MBL"/>
</dbReference>
<feature type="transmembrane region" description="Helical" evidence="1">
    <location>
        <begin position="167"/>
        <end position="184"/>
    </location>
</feature>
<dbReference type="PANTHER" id="PTHR30619">
    <property type="entry name" value="DNA INTERNALIZATION/COMPETENCE PROTEIN COMEC/REC2"/>
    <property type="match status" value="1"/>
</dbReference>
<dbReference type="AlphaFoldDB" id="A0AAU9VGC7"/>
<sequence length="575" mass="66302">MCLVYGLLLGTLIDDLNLKIMVCFAWTGFLFYRKHCFRYLFPFLFLIMIMIHQCIIPIGVVVSMGEGELWLNVFNRKIRIPVSYEGNIGDVLWLSNDPMQSGHFNKLGTLPLMGTIYNAMSVYPNIQSYFFSRKESYLSLISFQIRSLSEFVVIIKKRFGIPMKMKTIRVCVALWYQYLFGVNASNLSILLRQVCSQRITMILLILLFPQPLKNPSFVIVYGPLLLRNLSRIFQNIPEWFLRSVLVFYSCKRLDVMSMILAKILKPLLGFILFTMYVLILIGLPLDLHDCFYSLWINVNVLIQERFTVYGLPPLVCLLFLFRSNSEFKSAVRLVLIAFVTVYNPSYTVTFIDVGQGDSILIRTPFSFHTTLIDTGRPSAYSEVRRVLSDYGIRTIDQFIITHADQDHDGSRNRILEDYKVGSVIDKKGSSLKVLHEFLEDRCYATKNDNSLILGLKIKHYVFLFMGDASKAQERDLTRLYQFEEPIFLIKLGHHGSRTSTDPRFIHDLKPRFGLVSSDPSKYGHPHSEVINTLDTYGVEILETSKLGTIDFVFTPFFDYFVSNRGHFGIIGLVIR</sequence>
<dbReference type="CDD" id="cd07731">
    <property type="entry name" value="ComA-like_MBL-fold"/>
    <property type="match status" value="1"/>
</dbReference>
<dbReference type="PANTHER" id="PTHR30619:SF7">
    <property type="entry name" value="BETA-LACTAMASE DOMAIN PROTEIN"/>
    <property type="match status" value="1"/>
</dbReference>
<evidence type="ECO:0000313" key="5">
    <source>
        <dbReference type="Proteomes" id="UP001154095"/>
    </source>
</evidence>
<dbReference type="EMBL" id="OW659496">
    <property type="protein sequence ID" value="CAH2761648.1"/>
    <property type="molecule type" value="Genomic_DNA"/>
</dbReference>